<sequence>MIRNVISTTYRRYYSDLLVDLGIGQDINMHPHYLIKAKLETASEKPSSKPKCEVSESIYYNSKNIETKLSFLSKVKLVEFLGELPPLTSTNLFLDPTKKFKILLKGEEAFVVLKIHNSKKYLANLRRMKRLIEPLKNIFAVDSDFAILHMGSECYLVSKFRDMSLEDCTKEEKITLKQRKDTIKHLANLNELFVKKGVFFCGFAPRNFLVSNSRIYIIDFEDLYYSKSLSSENIRYLQDLRTALFSDTFSQQEISEIFASDKLIHVPEDRLVTADPIEKAYFRKSRIKQEERNTLWEYTKNLEQVIFYKNRPIYGHNIGQFFSDNLDPKLEALLIERFYIINQQDRTSFEELTNLFDLLTDYYSENKFRELYNQQIRFDFVPLIKQCLKVLESDFENTMAFVRYFNQSNCLDKSLSFSEKKKVIEFVNDVIHTKIIHKTDFSNISLFSNIVAKTVYGPWKSEAENIGIINTIYPYSPKKIKIYSHPEYATILYEYYGKSNLSFGDSKEAARLLAKLHNTEINDRITGKLKSKYLKLDDGTIKMITEFLSNHGYIKDDLEMIYERAEALKRAFHPKSVIHNDLYYDQFHKNKQMTLLDWTYATVGSPFIDLSSILRNDYDNRNAKLDKRSFLDEYLKYSKYSKEFSDQKLIEGFYMNCFREIVWFIERINLDETHGGEVDTWLKDAVNDLKRNEFVW</sequence>
<dbReference type="InterPro" id="IPR011009">
    <property type="entry name" value="Kinase-like_dom_sf"/>
</dbReference>
<comment type="caution">
    <text evidence="1">The sequence shown here is derived from an EMBL/GenBank/DDBJ whole genome shotgun (WGS) entry which is preliminary data.</text>
</comment>
<evidence type="ECO:0000313" key="2">
    <source>
        <dbReference type="Proteomes" id="UP000177481"/>
    </source>
</evidence>
<reference evidence="1 2" key="1">
    <citation type="journal article" date="2016" name="Nat. Commun.">
        <title>Thousands of microbial genomes shed light on interconnected biogeochemical processes in an aquifer system.</title>
        <authorList>
            <person name="Anantharaman K."/>
            <person name="Brown C.T."/>
            <person name="Hug L.A."/>
            <person name="Sharon I."/>
            <person name="Castelle C.J."/>
            <person name="Probst A.J."/>
            <person name="Thomas B.C."/>
            <person name="Singh A."/>
            <person name="Wilkins M.J."/>
            <person name="Karaoz U."/>
            <person name="Brodie E.L."/>
            <person name="Williams K.H."/>
            <person name="Hubbard S.S."/>
            <person name="Banfield J.F."/>
        </authorList>
    </citation>
    <scope>NUCLEOTIDE SEQUENCE [LARGE SCALE GENOMIC DNA]</scope>
</reference>
<protein>
    <submittedName>
        <fullName evidence="1">Uncharacterized protein</fullName>
    </submittedName>
</protein>
<gene>
    <name evidence="1" type="ORF">A3A71_01165</name>
</gene>
<name>A0A1F5EB57_9BACT</name>
<dbReference type="STRING" id="1797471.A3A71_01165"/>
<accession>A0A1F5EB57</accession>
<dbReference type="AlphaFoldDB" id="A0A1F5EB57"/>
<dbReference type="Gene3D" id="3.90.1200.10">
    <property type="match status" value="1"/>
</dbReference>
<evidence type="ECO:0000313" key="1">
    <source>
        <dbReference type="EMBL" id="OGD64647.1"/>
    </source>
</evidence>
<organism evidence="1 2">
    <name type="scientific">Candidatus Berkelbacteria bacterium RIFCSPLOWO2_01_FULL_50_28</name>
    <dbReference type="NCBI Taxonomy" id="1797471"/>
    <lineage>
        <taxon>Bacteria</taxon>
        <taxon>Candidatus Berkelbacteria</taxon>
    </lineage>
</organism>
<dbReference type="SUPFAM" id="SSF56112">
    <property type="entry name" value="Protein kinase-like (PK-like)"/>
    <property type="match status" value="2"/>
</dbReference>
<proteinExistence type="predicted"/>
<dbReference type="EMBL" id="MEZX01000002">
    <property type="protein sequence ID" value="OGD64647.1"/>
    <property type="molecule type" value="Genomic_DNA"/>
</dbReference>
<dbReference type="Proteomes" id="UP000177481">
    <property type="component" value="Unassembled WGS sequence"/>
</dbReference>